<dbReference type="RefSeq" id="WP_213091368.1">
    <property type="nucleotide sequence ID" value="NZ_SPQU01000130.1"/>
</dbReference>
<accession>A0A4Y9KMN0</accession>
<keyword evidence="1" id="KW-0255">Endonuclease</keyword>
<reference evidence="1 2" key="1">
    <citation type="submission" date="2019-03" db="EMBL/GenBank/DDBJ databases">
        <title>Bradyrhizobium strains diversity isolated from Chamaecrista fasciculata.</title>
        <authorList>
            <person name="Urquiaga M.C.O."/>
            <person name="Hungria M."/>
            <person name="Delamuta J.R.M."/>
        </authorList>
    </citation>
    <scope>NUCLEOTIDE SEQUENCE [LARGE SCALE GENOMIC DNA]</scope>
    <source>
        <strain evidence="1 2">CNPSo 3424</strain>
    </source>
</reference>
<dbReference type="EMBL" id="SPQU01000130">
    <property type="protein sequence ID" value="TFV26478.1"/>
    <property type="molecule type" value="Genomic_DNA"/>
</dbReference>
<dbReference type="InterPro" id="IPR022759">
    <property type="entry name" value="Antirestriction_protein_Ral"/>
</dbReference>
<evidence type="ECO:0000313" key="2">
    <source>
        <dbReference type="Proteomes" id="UP000298225"/>
    </source>
</evidence>
<dbReference type="AlphaFoldDB" id="A0A4Y9KMN0"/>
<keyword evidence="1" id="KW-0378">Hydrolase</keyword>
<feature type="non-terminal residue" evidence="1">
    <location>
        <position position="24"/>
    </location>
</feature>
<protein>
    <submittedName>
        <fullName evidence="1">Restriction endonuclease</fullName>
    </submittedName>
</protein>
<sequence length="24" mass="2791">MTTTIDKNQWCGQFKRCNGCKLQS</sequence>
<proteinExistence type="predicted"/>
<organism evidence="1 2">
    <name type="scientific">Bradyrhizobium frederickii</name>
    <dbReference type="NCBI Taxonomy" id="2560054"/>
    <lineage>
        <taxon>Bacteria</taxon>
        <taxon>Pseudomonadati</taxon>
        <taxon>Pseudomonadota</taxon>
        <taxon>Alphaproteobacteria</taxon>
        <taxon>Hyphomicrobiales</taxon>
        <taxon>Nitrobacteraceae</taxon>
        <taxon>Bradyrhizobium</taxon>
    </lineage>
</organism>
<name>A0A4Y9KMN0_9BRAD</name>
<dbReference type="Proteomes" id="UP000298225">
    <property type="component" value="Unassembled WGS sequence"/>
</dbReference>
<evidence type="ECO:0000313" key="1">
    <source>
        <dbReference type="EMBL" id="TFV26478.1"/>
    </source>
</evidence>
<keyword evidence="2" id="KW-1185">Reference proteome</keyword>
<dbReference type="GO" id="GO:0004519">
    <property type="term" value="F:endonuclease activity"/>
    <property type="evidence" value="ECO:0007669"/>
    <property type="project" value="UniProtKB-KW"/>
</dbReference>
<dbReference type="Pfam" id="PF11058">
    <property type="entry name" value="Ral"/>
    <property type="match status" value="1"/>
</dbReference>
<gene>
    <name evidence="1" type="ORF">E4K66_40295</name>
</gene>
<comment type="caution">
    <text evidence="1">The sequence shown here is derived from an EMBL/GenBank/DDBJ whole genome shotgun (WGS) entry which is preliminary data.</text>
</comment>
<keyword evidence="1" id="KW-0540">Nuclease</keyword>